<dbReference type="AlphaFoldDB" id="A0A126QPB8"/>
<dbReference type="OrthoDB" id="5465346at2"/>
<accession>A0A126QPB8</accession>
<sequence length="70" mass="7882">MDVVAPAGPVLDYQTRREEELERVSRTSRPPEPDDKPPAEVKADSVKQAEKTTLNDFQYTGKGSFIDKVF</sequence>
<feature type="region of interest" description="Disordered" evidence="1">
    <location>
        <begin position="1"/>
        <end position="49"/>
    </location>
</feature>
<gene>
    <name evidence="2" type="ORF">AWY79_11890</name>
    <name evidence="3" type="ORF">EDC59_106114</name>
</gene>
<organism evidence="3 5">
    <name type="scientific">Pseudodesulfovibrio indicus</name>
    <dbReference type="NCBI Taxonomy" id="1716143"/>
    <lineage>
        <taxon>Bacteria</taxon>
        <taxon>Pseudomonadati</taxon>
        <taxon>Thermodesulfobacteriota</taxon>
        <taxon>Desulfovibrionia</taxon>
        <taxon>Desulfovibrionales</taxon>
        <taxon>Desulfovibrionaceae</taxon>
    </lineage>
</organism>
<dbReference type="RefSeq" id="WP_066804100.1">
    <property type="nucleotide sequence ID" value="NZ_CP014206.1"/>
</dbReference>
<keyword evidence="4" id="KW-1185">Reference proteome</keyword>
<dbReference type="Proteomes" id="UP000055611">
    <property type="component" value="Chromosome"/>
</dbReference>
<dbReference type="Proteomes" id="UP000295506">
    <property type="component" value="Unassembled WGS sequence"/>
</dbReference>
<reference evidence="3 5" key="2">
    <citation type="submission" date="2019-03" db="EMBL/GenBank/DDBJ databases">
        <title>Genomic Encyclopedia of Type Strains, Phase IV (KMG-IV): sequencing the most valuable type-strain genomes for metagenomic binning, comparative biology and taxonomic classification.</title>
        <authorList>
            <person name="Goeker M."/>
        </authorList>
    </citation>
    <scope>NUCLEOTIDE SEQUENCE [LARGE SCALE GENOMIC DNA]</scope>
    <source>
        <strain evidence="3 5">DSM 101483</strain>
    </source>
</reference>
<feature type="compositionally biased region" description="Basic and acidic residues" evidence="1">
    <location>
        <begin position="14"/>
        <end position="49"/>
    </location>
</feature>
<evidence type="ECO:0000256" key="1">
    <source>
        <dbReference type="SAM" id="MobiDB-lite"/>
    </source>
</evidence>
<evidence type="ECO:0000313" key="5">
    <source>
        <dbReference type="Proteomes" id="UP000295506"/>
    </source>
</evidence>
<evidence type="ECO:0000313" key="4">
    <source>
        <dbReference type="Proteomes" id="UP000055611"/>
    </source>
</evidence>
<dbReference type="EMBL" id="CP014206">
    <property type="protein sequence ID" value="AMK11764.1"/>
    <property type="molecule type" value="Genomic_DNA"/>
</dbReference>
<evidence type="ECO:0000313" key="2">
    <source>
        <dbReference type="EMBL" id="AMK11764.1"/>
    </source>
</evidence>
<protein>
    <submittedName>
        <fullName evidence="3">Uncharacterized protein</fullName>
    </submittedName>
</protein>
<dbReference type="KEGG" id="dej:AWY79_11890"/>
<name>A0A126QPB8_9BACT</name>
<evidence type="ECO:0000313" key="3">
    <source>
        <dbReference type="EMBL" id="TDT88301.1"/>
    </source>
</evidence>
<reference evidence="2 4" key="1">
    <citation type="journal article" date="2016" name="Front. Microbiol.">
        <title>Genome Sequence of the Piezophilic, Mesophilic Sulfate-Reducing Bacterium Desulfovibrio indicus J2T.</title>
        <authorList>
            <person name="Cao J."/>
            <person name="Maignien L."/>
            <person name="Shao Z."/>
            <person name="Alain K."/>
            <person name="Jebbar M."/>
        </authorList>
    </citation>
    <scope>NUCLEOTIDE SEQUENCE [LARGE SCALE GENOMIC DNA]</scope>
    <source>
        <strain evidence="2 4">J2</strain>
    </source>
</reference>
<proteinExistence type="predicted"/>
<dbReference type="EMBL" id="SOBK01000006">
    <property type="protein sequence ID" value="TDT88301.1"/>
    <property type="molecule type" value="Genomic_DNA"/>
</dbReference>